<reference evidence="2" key="1">
    <citation type="journal article" date="2019" name="bioRxiv">
        <title>The Genome of the Zebra Mussel, Dreissena polymorpha: A Resource for Invasive Species Research.</title>
        <authorList>
            <person name="McCartney M.A."/>
            <person name="Auch B."/>
            <person name="Kono T."/>
            <person name="Mallez S."/>
            <person name="Zhang Y."/>
            <person name="Obille A."/>
            <person name="Becker A."/>
            <person name="Abrahante J.E."/>
            <person name="Garbe J."/>
            <person name="Badalamenti J.P."/>
            <person name="Herman A."/>
            <person name="Mangelson H."/>
            <person name="Liachko I."/>
            <person name="Sullivan S."/>
            <person name="Sone E.D."/>
            <person name="Koren S."/>
            <person name="Silverstein K.A.T."/>
            <person name="Beckman K.B."/>
            <person name="Gohl D.M."/>
        </authorList>
    </citation>
    <scope>NUCLEOTIDE SEQUENCE</scope>
    <source>
        <strain evidence="2">Duluth1</strain>
        <tissue evidence="2">Whole animal</tissue>
    </source>
</reference>
<dbReference type="EMBL" id="JAIWYP010000008">
    <property type="protein sequence ID" value="KAH3779859.1"/>
    <property type="molecule type" value="Genomic_DNA"/>
</dbReference>
<feature type="region of interest" description="Disordered" evidence="1">
    <location>
        <begin position="1"/>
        <end position="81"/>
    </location>
</feature>
<evidence type="ECO:0000313" key="2">
    <source>
        <dbReference type="EMBL" id="KAH3779859.1"/>
    </source>
</evidence>
<organism evidence="2 3">
    <name type="scientific">Dreissena polymorpha</name>
    <name type="common">Zebra mussel</name>
    <name type="synonym">Mytilus polymorpha</name>
    <dbReference type="NCBI Taxonomy" id="45954"/>
    <lineage>
        <taxon>Eukaryota</taxon>
        <taxon>Metazoa</taxon>
        <taxon>Spiralia</taxon>
        <taxon>Lophotrochozoa</taxon>
        <taxon>Mollusca</taxon>
        <taxon>Bivalvia</taxon>
        <taxon>Autobranchia</taxon>
        <taxon>Heteroconchia</taxon>
        <taxon>Euheterodonta</taxon>
        <taxon>Imparidentia</taxon>
        <taxon>Neoheterodontei</taxon>
        <taxon>Myida</taxon>
        <taxon>Dreissenoidea</taxon>
        <taxon>Dreissenidae</taxon>
        <taxon>Dreissena</taxon>
    </lineage>
</organism>
<keyword evidence="3" id="KW-1185">Reference proteome</keyword>
<sequence>MPFQCTHVVSPTSYNTTSSRKGHLSVPEEGIDKKYKTLDRRYSESKKKLKQRGSARDTEKCSARHATEGSGGKKTCGRYRE</sequence>
<accession>A0A9D4EFV2</accession>
<dbReference type="Proteomes" id="UP000828390">
    <property type="component" value="Unassembled WGS sequence"/>
</dbReference>
<reference evidence="2" key="2">
    <citation type="submission" date="2020-11" db="EMBL/GenBank/DDBJ databases">
        <authorList>
            <person name="McCartney M.A."/>
            <person name="Auch B."/>
            <person name="Kono T."/>
            <person name="Mallez S."/>
            <person name="Becker A."/>
            <person name="Gohl D.M."/>
            <person name="Silverstein K.A.T."/>
            <person name="Koren S."/>
            <person name="Bechman K.B."/>
            <person name="Herman A."/>
            <person name="Abrahante J.E."/>
            <person name="Garbe J."/>
        </authorList>
    </citation>
    <scope>NUCLEOTIDE SEQUENCE</scope>
    <source>
        <strain evidence="2">Duluth1</strain>
        <tissue evidence="2">Whole animal</tissue>
    </source>
</reference>
<dbReference type="AlphaFoldDB" id="A0A9D4EFV2"/>
<evidence type="ECO:0000313" key="3">
    <source>
        <dbReference type="Proteomes" id="UP000828390"/>
    </source>
</evidence>
<feature type="compositionally biased region" description="Polar residues" evidence="1">
    <location>
        <begin position="7"/>
        <end position="19"/>
    </location>
</feature>
<feature type="compositionally biased region" description="Basic and acidic residues" evidence="1">
    <location>
        <begin position="30"/>
        <end position="46"/>
    </location>
</feature>
<gene>
    <name evidence="2" type="ORF">DPMN_157667</name>
</gene>
<protein>
    <submittedName>
        <fullName evidence="2">Uncharacterized protein</fullName>
    </submittedName>
</protein>
<evidence type="ECO:0000256" key="1">
    <source>
        <dbReference type="SAM" id="MobiDB-lite"/>
    </source>
</evidence>
<name>A0A9D4EFV2_DREPO</name>
<feature type="compositionally biased region" description="Basic and acidic residues" evidence="1">
    <location>
        <begin position="54"/>
        <end position="67"/>
    </location>
</feature>
<comment type="caution">
    <text evidence="2">The sequence shown here is derived from an EMBL/GenBank/DDBJ whole genome shotgun (WGS) entry which is preliminary data.</text>
</comment>
<proteinExistence type="predicted"/>